<protein>
    <submittedName>
        <fullName evidence="4">TetR family transcriptional regulator</fullName>
    </submittedName>
</protein>
<evidence type="ECO:0000256" key="2">
    <source>
        <dbReference type="PROSITE-ProRule" id="PRU00335"/>
    </source>
</evidence>
<dbReference type="RefSeq" id="WP_152756415.1">
    <property type="nucleotide sequence ID" value="NZ_WHLY01000002.1"/>
</dbReference>
<dbReference type="GO" id="GO:0003677">
    <property type="term" value="F:DNA binding"/>
    <property type="evidence" value="ECO:0007669"/>
    <property type="project" value="UniProtKB-UniRule"/>
</dbReference>
<dbReference type="PROSITE" id="PS50977">
    <property type="entry name" value="HTH_TETR_2"/>
    <property type="match status" value="1"/>
</dbReference>
<gene>
    <name evidence="4" type="ORF">GBK04_02055</name>
</gene>
<name>A0A7C9BC78_9BACT</name>
<evidence type="ECO:0000313" key="4">
    <source>
        <dbReference type="EMBL" id="MPR32160.1"/>
    </source>
</evidence>
<comment type="caution">
    <text evidence="4">The sequence shown here is derived from an EMBL/GenBank/DDBJ whole genome shotgun (WGS) entry which is preliminary data.</text>
</comment>
<sequence>MKSESITYLDSKSKSYQLIFEAARELMYRHGIRRITVDEICEAAKLSKMTFYRNFENKTELAVRIMEDMFQRGRTAYREIMHSEVPFPEKIRLLIELNRNEIHTMGDEFIKDIYQSGDGSLRKVMETHRQEFMTEYAGDLLAAQKEGWIRPGIRIELILAMLDTLHQKMQDPAIMNMYDSLEEMALELTNFFFYGILTPETAP</sequence>
<evidence type="ECO:0000256" key="1">
    <source>
        <dbReference type="ARBA" id="ARBA00023125"/>
    </source>
</evidence>
<accession>A0A7C9BC78</accession>
<evidence type="ECO:0000259" key="3">
    <source>
        <dbReference type="PROSITE" id="PS50977"/>
    </source>
</evidence>
<dbReference type="SUPFAM" id="SSF48498">
    <property type="entry name" value="Tetracyclin repressor-like, C-terminal domain"/>
    <property type="match status" value="1"/>
</dbReference>
<keyword evidence="5" id="KW-1185">Reference proteome</keyword>
<dbReference type="AlphaFoldDB" id="A0A7C9BC78"/>
<dbReference type="InterPro" id="IPR009057">
    <property type="entry name" value="Homeodomain-like_sf"/>
</dbReference>
<dbReference type="EMBL" id="WHLY01000002">
    <property type="protein sequence ID" value="MPR32160.1"/>
    <property type="molecule type" value="Genomic_DNA"/>
</dbReference>
<organism evidence="4 5">
    <name type="scientific">Salmonirosea aquatica</name>
    <dbReference type="NCBI Taxonomy" id="2654236"/>
    <lineage>
        <taxon>Bacteria</taxon>
        <taxon>Pseudomonadati</taxon>
        <taxon>Bacteroidota</taxon>
        <taxon>Cytophagia</taxon>
        <taxon>Cytophagales</taxon>
        <taxon>Spirosomataceae</taxon>
        <taxon>Salmonirosea</taxon>
    </lineage>
</organism>
<dbReference type="PANTHER" id="PTHR43479:SF11">
    <property type="entry name" value="ACREF_ENVCD OPERON REPRESSOR-RELATED"/>
    <property type="match status" value="1"/>
</dbReference>
<evidence type="ECO:0000313" key="5">
    <source>
        <dbReference type="Proteomes" id="UP000479293"/>
    </source>
</evidence>
<dbReference type="InterPro" id="IPR036271">
    <property type="entry name" value="Tet_transcr_reg_TetR-rel_C_sf"/>
</dbReference>
<proteinExistence type="predicted"/>
<dbReference type="InterPro" id="IPR050624">
    <property type="entry name" value="HTH-type_Tx_Regulator"/>
</dbReference>
<feature type="DNA-binding region" description="H-T-H motif" evidence="2">
    <location>
        <begin position="36"/>
        <end position="55"/>
    </location>
</feature>
<dbReference type="Gene3D" id="1.10.357.10">
    <property type="entry name" value="Tetracycline Repressor, domain 2"/>
    <property type="match status" value="1"/>
</dbReference>
<dbReference type="SUPFAM" id="SSF46689">
    <property type="entry name" value="Homeodomain-like"/>
    <property type="match status" value="1"/>
</dbReference>
<dbReference type="PRINTS" id="PR00455">
    <property type="entry name" value="HTHTETR"/>
</dbReference>
<dbReference type="Pfam" id="PF00440">
    <property type="entry name" value="TetR_N"/>
    <property type="match status" value="1"/>
</dbReference>
<feature type="domain" description="HTH tetR-type" evidence="3">
    <location>
        <begin position="13"/>
        <end position="73"/>
    </location>
</feature>
<dbReference type="InterPro" id="IPR001647">
    <property type="entry name" value="HTH_TetR"/>
</dbReference>
<dbReference type="Proteomes" id="UP000479293">
    <property type="component" value="Unassembled WGS sequence"/>
</dbReference>
<reference evidence="4 5" key="1">
    <citation type="submission" date="2019-10" db="EMBL/GenBank/DDBJ databases">
        <title>Draft Genome Sequence of Cytophagaceae sp. SJW1-29.</title>
        <authorList>
            <person name="Choi A."/>
        </authorList>
    </citation>
    <scope>NUCLEOTIDE SEQUENCE [LARGE SCALE GENOMIC DNA]</scope>
    <source>
        <strain evidence="4 5">SJW1-29</strain>
    </source>
</reference>
<dbReference type="PANTHER" id="PTHR43479">
    <property type="entry name" value="ACREF/ENVCD OPERON REPRESSOR-RELATED"/>
    <property type="match status" value="1"/>
</dbReference>
<keyword evidence="1 2" id="KW-0238">DNA-binding</keyword>